<comment type="caution">
    <text evidence="2">The sequence shown here is derived from an EMBL/GenBank/DDBJ whole genome shotgun (WGS) entry which is preliminary data.</text>
</comment>
<gene>
    <name evidence="2" type="ORF">Taro_015537</name>
</gene>
<accession>A0A843UMK6</accession>
<feature type="compositionally biased region" description="Pro residues" evidence="1">
    <location>
        <begin position="40"/>
        <end position="53"/>
    </location>
</feature>
<name>A0A843UMK6_COLES</name>
<protein>
    <submittedName>
        <fullName evidence="2">Uncharacterized protein</fullName>
    </submittedName>
</protein>
<keyword evidence="3" id="KW-1185">Reference proteome</keyword>
<dbReference type="EMBL" id="NMUH01000670">
    <property type="protein sequence ID" value="MQL83040.1"/>
    <property type="molecule type" value="Genomic_DNA"/>
</dbReference>
<sequence length="80" mass="8310">MWSSNSQMCAIARGSTCAVSEANTYSGGGKSVSGSASPSPLAPLPLLPPPAEKIPPKKSRNHPLAALRHCPPPFCLRSQI</sequence>
<proteinExistence type="predicted"/>
<organism evidence="2 3">
    <name type="scientific">Colocasia esculenta</name>
    <name type="common">Wild taro</name>
    <name type="synonym">Arum esculentum</name>
    <dbReference type="NCBI Taxonomy" id="4460"/>
    <lineage>
        <taxon>Eukaryota</taxon>
        <taxon>Viridiplantae</taxon>
        <taxon>Streptophyta</taxon>
        <taxon>Embryophyta</taxon>
        <taxon>Tracheophyta</taxon>
        <taxon>Spermatophyta</taxon>
        <taxon>Magnoliopsida</taxon>
        <taxon>Liliopsida</taxon>
        <taxon>Araceae</taxon>
        <taxon>Aroideae</taxon>
        <taxon>Colocasieae</taxon>
        <taxon>Colocasia</taxon>
    </lineage>
</organism>
<dbReference type="AlphaFoldDB" id="A0A843UMK6"/>
<evidence type="ECO:0000313" key="2">
    <source>
        <dbReference type="EMBL" id="MQL83040.1"/>
    </source>
</evidence>
<dbReference type="Proteomes" id="UP000652761">
    <property type="component" value="Unassembled WGS sequence"/>
</dbReference>
<evidence type="ECO:0000313" key="3">
    <source>
        <dbReference type="Proteomes" id="UP000652761"/>
    </source>
</evidence>
<feature type="region of interest" description="Disordered" evidence="1">
    <location>
        <begin position="25"/>
        <end position="65"/>
    </location>
</feature>
<reference evidence="2" key="1">
    <citation type="submission" date="2017-07" db="EMBL/GenBank/DDBJ databases">
        <title>Taro Niue Genome Assembly and Annotation.</title>
        <authorList>
            <person name="Atibalentja N."/>
            <person name="Keating K."/>
            <person name="Fields C.J."/>
        </authorList>
    </citation>
    <scope>NUCLEOTIDE SEQUENCE</scope>
    <source>
        <strain evidence="2">Niue_2</strain>
        <tissue evidence="2">Leaf</tissue>
    </source>
</reference>
<evidence type="ECO:0000256" key="1">
    <source>
        <dbReference type="SAM" id="MobiDB-lite"/>
    </source>
</evidence>